<protein>
    <submittedName>
        <fullName evidence="7">Glycolate oxidase</fullName>
    </submittedName>
</protein>
<dbReference type="GO" id="GO:0046872">
    <property type="term" value="F:metal ion binding"/>
    <property type="evidence" value="ECO:0007669"/>
    <property type="project" value="UniProtKB-KW"/>
</dbReference>
<dbReference type="Pfam" id="PF02754">
    <property type="entry name" value="CCG"/>
    <property type="match status" value="1"/>
</dbReference>
<name>A0A354YXA1_9FIRM</name>
<keyword evidence="1" id="KW-0004">4Fe-4S</keyword>
<reference evidence="7 8" key="1">
    <citation type="journal article" date="2018" name="Nat. Biotechnol.">
        <title>A standardized bacterial taxonomy based on genome phylogeny substantially revises the tree of life.</title>
        <authorList>
            <person name="Parks D.H."/>
            <person name="Chuvochina M."/>
            <person name="Waite D.W."/>
            <person name="Rinke C."/>
            <person name="Skarshewski A."/>
            <person name="Chaumeil P.A."/>
            <person name="Hugenholtz P."/>
        </authorList>
    </citation>
    <scope>NUCLEOTIDE SEQUENCE [LARGE SCALE GENOMIC DNA]</scope>
    <source>
        <strain evidence="7">UBA10948</strain>
    </source>
</reference>
<proteinExistence type="predicted"/>
<evidence type="ECO:0000256" key="3">
    <source>
        <dbReference type="ARBA" id="ARBA00022737"/>
    </source>
</evidence>
<accession>A0A354YXA1</accession>
<evidence type="ECO:0000259" key="6">
    <source>
        <dbReference type="Pfam" id="PF02754"/>
    </source>
</evidence>
<evidence type="ECO:0000256" key="4">
    <source>
        <dbReference type="ARBA" id="ARBA00023004"/>
    </source>
</evidence>
<feature type="domain" description="Cysteine-rich" evidence="6">
    <location>
        <begin position="2"/>
        <end position="52"/>
    </location>
</feature>
<gene>
    <name evidence="7" type="ORF">DDZ44_08565</name>
</gene>
<evidence type="ECO:0000313" key="8">
    <source>
        <dbReference type="Proteomes" id="UP000263273"/>
    </source>
</evidence>
<dbReference type="PANTHER" id="PTHR32479">
    <property type="entry name" value="GLYCOLATE OXIDASE IRON-SULFUR SUBUNIT"/>
    <property type="match status" value="1"/>
</dbReference>
<sequence length="52" mass="5672">QIPEVEYIEMGEANRCCGGSGTYSLTHYDLSMRILDKKMDSAMETAAAVIAT</sequence>
<evidence type="ECO:0000256" key="2">
    <source>
        <dbReference type="ARBA" id="ARBA00022723"/>
    </source>
</evidence>
<comment type="caution">
    <text evidence="7">The sequence shown here is derived from an EMBL/GenBank/DDBJ whole genome shotgun (WGS) entry which is preliminary data.</text>
</comment>
<feature type="non-terminal residue" evidence="7">
    <location>
        <position position="1"/>
    </location>
</feature>
<evidence type="ECO:0000256" key="1">
    <source>
        <dbReference type="ARBA" id="ARBA00022485"/>
    </source>
</evidence>
<evidence type="ECO:0000256" key="5">
    <source>
        <dbReference type="ARBA" id="ARBA00023014"/>
    </source>
</evidence>
<keyword evidence="2" id="KW-0479">Metal-binding</keyword>
<dbReference type="AlphaFoldDB" id="A0A354YXA1"/>
<organism evidence="7 8">
    <name type="scientific">Syntrophomonas wolfei</name>
    <dbReference type="NCBI Taxonomy" id="863"/>
    <lineage>
        <taxon>Bacteria</taxon>
        <taxon>Bacillati</taxon>
        <taxon>Bacillota</taxon>
        <taxon>Clostridia</taxon>
        <taxon>Eubacteriales</taxon>
        <taxon>Syntrophomonadaceae</taxon>
        <taxon>Syntrophomonas</taxon>
    </lineage>
</organism>
<dbReference type="EMBL" id="DNZF01000187">
    <property type="protein sequence ID" value="HBK53973.1"/>
    <property type="molecule type" value="Genomic_DNA"/>
</dbReference>
<dbReference type="PANTHER" id="PTHR32479:SF17">
    <property type="entry name" value="GLYCOLATE OXIDASE IRON-SULFUR SUBUNIT"/>
    <property type="match status" value="1"/>
</dbReference>
<dbReference type="Proteomes" id="UP000263273">
    <property type="component" value="Unassembled WGS sequence"/>
</dbReference>
<feature type="non-terminal residue" evidence="7">
    <location>
        <position position="52"/>
    </location>
</feature>
<keyword evidence="3" id="KW-0677">Repeat</keyword>
<evidence type="ECO:0000313" key="7">
    <source>
        <dbReference type="EMBL" id="HBK53973.1"/>
    </source>
</evidence>
<dbReference type="GO" id="GO:0051539">
    <property type="term" value="F:4 iron, 4 sulfur cluster binding"/>
    <property type="evidence" value="ECO:0007669"/>
    <property type="project" value="UniProtKB-KW"/>
</dbReference>
<dbReference type="InterPro" id="IPR004017">
    <property type="entry name" value="Cys_rich_dom"/>
</dbReference>
<dbReference type="GO" id="GO:0016491">
    <property type="term" value="F:oxidoreductase activity"/>
    <property type="evidence" value="ECO:0007669"/>
    <property type="project" value="UniProtKB-ARBA"/>
</dbReference>
<keyword evidence="4" id="KW-0408">Iron</keyword>
<keyword evidence="5" id="KW-0411">Iron-sulfur</keyword>